<reference evidence="3 4" key="1">
    <citation type="submission" date="2018-07" db="EMBL/GenBank/DDBJ databases">
        <title>Genome analysis of Runella aurantiaca.</title>
        <authorList>
            <person name="Yang X."/>
        </authorList>
    </citation>
    <scope>NUCLEOTIDE SEQUENCE [LARGE SCALE GENOMIC DNA]</scope>
    <source>
        <strain evidence="3 4">YX9</strain>
    </source>
</reference>
<dbReference type="Pfam" id="PF18917">
    <property type="entry name" value="LiaI-LiaF-like_TM1"/>
    <property type="match status" value="1"/>
</dbReference>
<feature type="transmembrane region" description="Helical" evidence="1">
    <location>
        <begin position="21"/>
        <end position="42"/>
    </location>
</feature>
<dbReference type="EMBL" id="QPIW01000013">
    <property type="protein sequence ID" value="RDB04920.1"/>
    <property type="molecule type" value="Genomic_DNA"/>
</dbReference>
<dbReference type="Proteomes" id="UP000253141">
    <property type="component" value="Unassembled WGS sequence"/>
</dbReference>
<accession>A0A369I7R4</accession>
<keyword evidence="1" id="KW-0812">Transmembrane</keyword>
<keyword evidence="1" id="KW-1133">Transmembrane helix</keyword>
<evidence type="ECO:0000256" key="1">
    <source>
        <dbReference type="SAM" id="Phobius"/>
    </source>
</evidence>
<evidence type="ECO:0000313" key="4">
    <source>
        <dbReference type="Proteomes" id="UP000253141"/>
    </source>
</evidence>
<proteinExistence type="predicted"/>
<feature type="domain" description="LiaI-LiaF-like transmembrane region" evidence="2">
    <location>
        <begin position="28"/>
        <end position="68"/>
    </location>
</feature>
<evidence type="ECO:0000259" key="2">
    <source>
        <dbReference type="Pfam" id="PF18917"/>
    </source>
</evidence>
<comment type="caution">
    <text evidence="3">The sequence shown here is derived from an EMBL/GenBank/DDBJ whole genome shotgun (WGS) entry which is preliminary data.</text>
</comment>
<gene>
    <name evidence="3" type="ORF">DVG78_16895</name>
</gene>
<keyword evidence="1" id="KW-0472">Membrane</keyword>
<evidence type="ECO:0000313" key="3">
    <source>
        <dbReference type="EMBL" id="RDB04920.1"/>
    </source>
</evidence>
<name>A0A369I7R4_9BACT</name>
<protein>
    <recommendedName>
        <fullName evidence="2">LiaI-LiaF-like transmembrane region domain-containing protein</fullName>
    </recommendedName>
</protein>
<dbReference type="AlphaFoldDB" id="A0A369I7R4"/>
<feature type="transmembrane region" description="Helical" evidence="1">
    <location>
        <begin position="54"/>
        <end position="69"/>
    </location>
</feature>
<keyword evidence="4" id="KW-1185">Reference proteome</keyword>
<organism evidence="3 4">
    <name type="scientific">Runella aurantiaca</name>
    <dbReference type="NCBI Taxonomy" id="2282308"/>
    <lineage>
        <taxon>Bacteria</taxon>
        <taxon>Pseudomonadati</taxon>
        <taxon>Bacteroidota</taxon>
        <taxon>Cytophagia</taxon>
        <taxon>Cytophagales</taxon>
        <taxon>Spirosomataceae</taxon>
        <taxon>Runella</taxon>
    </lineage>
</organism>
<sequence>MQALKLSSNNLQTFQLKLPFAMNYQSTFWGALLVLIGGLLLMRELFDWFDFERFFWPVLFIAGGALLIFKDKLKKIS</sequence>
<dbReference type="InterPro" id="IPR043726">
    <property type="entry name" value="LiaI-LiaF-like_TM1"/>
</dbReference>